<evidence type="ECO:0000256" key="1">
    <source>
        <dbReference type="SAM" id="MobiDB-lite"/>
    </source>
</evidence>
<reference evidence="2" key="1">
    <citation type="submission" date="2021-02" db="EMBL/GenBank/DDBJ databases">
        <title>Infant gut strain persistence is associated with maternal origin, phylogeny, and functional potential including surface adhesion and iron acquisition.</title>
        <authorList>
            <person name="Lou Y.C."/>
        </authorList>
    </citation>
    <scope>NUCLEOTIDE SEQUENCE</scope>
    <source>
        <strain evidence="2">L2_039_000G1_dasL2_039_000G1_maxbin2.maxbin.077</strain>
    </source>
</reference>
<sequence length="94" mass="10696">MAQCRWAIAFLPFRASRVNDKKVNEGNSNNKKVKTRRKTRAAGRYVSNSLPLLDTTIARLQKNYKTFFEKTSKKGAKRCTFGTTHKSWGDSPAN</sequence>
<organism evidence="2 3">
    <name type="scientific">Faecalibacterium prausnitzii</name>
    <dbReference type="NCBI Taxonomy" id="853"/>
    <lineage>
        <taxon>Bacteria</taxon>
        <taxon>Bacillati</taxon>
        <taxon>Bacillota</taxon>
        <taxon>Clostridia</taxon>
        <taxon>Eubacteriales</taxon>
        <taxon>Oscillospiraceae</taxon>
        <taxon>Faecalibacterium</taxon>
    </lineage>
</organism>
<evidence type="ECO:0000313" key="3">
    <source>
        <dbReference type="Proteomes" id="UP000811365"/>
    </source>
</evidence>
<name>A0A9E1GM67_9FIRM</name>
<evidence type="ECO:0000313" key="2">
    <source>
        <dbReference type="EMBL" id="MBS6622899.1"/>
    </source>
</evidence>
<feature type="compositionally biased region" description="Basic residues" evidence="1">
    <location>
        <begin position="31"/>
        <end position="41"/>
    </location>
</feature>
<dbReference type="AlphaFoldDB" id="A0A9E1GM67"/>
<comment type="caution">
    <text evidence="2">The sequence shown here is derived from an EMBL/GenBank/DDBJ whole genome shotgun (WGS) entry which is preliminary data.</text>
</comment>
<protein>
    <submittedName>
        <fullName evidence="2">Uncharacterized protein</fullName>
    </submittedName>
</protein>
<accession>A0A9E1GM67</accession>
<gene>
    <name evidence="2" type="ORF">KH315_12180</name>
</gene>
<proteinExistence type="predicted"/>
<dbReference type="EMBL" id="JAGZYH010000056">
    <property type="protein sequence ID" value="MBS6622899.1"/>
    <property type="molecule type" value="Genomic_DNA"/>
</dbReference>
<feature type="region of interest" description="Disordered" evidence="1">
    <location>
        <begin position="21"/>
        <end position="41"/>
    </location>
</feature>
<dbReference type="Proteomes" id="UP000811365">
    <property type="component" value="Unassembled WGS sequence"/>
</dbReference>